<dbReference type="EMBL" id="CACVAY010000085">
    <property type="protein sequence ID" value="CAA6818393.1"/>
    <property type="molecule type" value="Genomic_DNA"/>
</dbReference>
<dbReference type="PANTHER" id="PTHR22550:SF18">
    <property type="entry name" value="VWFA DOMAIN-CONTAINING PROTEIN"/>
    <property type="match status" value="1"/>
</dbReference>
<dbReference type="InterPro" id="IPR036465">
    <property type="entry name" value="vWFA_dom_sf"/>
</dbReference>
<dbReference type="Gene3D" id="3.40.50.410">
    <property type="entry name" value="von Willebrand factor, type A domain"/>
    <property type="match status" value="1"/>
</dbReference>
<evidence type="ECO:0000259" key="2">
    <source>
        <dbReference type="PROSITE" id="PS50234"/>
    </source>
</evidence>
<protein>
    <recommendedName>
        <fullName evidence="2">VWFA domain-containing protein</fullName>
    </recommendedName>
</protein>
<dbReference type="AlphaFoldDB" id="A0A6S6TR23"/>
<evidence type="ECO:0000256" key="1">
    <source>
        <dbReference type="SAM" id="Phobius"/>
    </source>
</evidence>
<feature type="transmembrane region" description="Helical" evidence="1">
    <location>
        <begin position="68"/>
        <end position="86"/>
    </location>
</feature>
<feature type="transmembrane region" description="Helical" evidence="1">
    <location>
        <begin position="6"/>
        <end position="28"/>
    </location>
</feature>
<dbReference type="SMART" id="SM00327">
    <property type="entry name" value="VWA"/>
    <property type="match status" value="1"/>
</dbReference>
<dbReference type="SUPFAM" id="SSF53300">
    <property type="entry name" value="vWA-like"/>
    <property type="match status" value="1"/>
</dbReference>
<dbReference type="PANTHER" id="PTHR22550">
    <property type="entry name" value="SPORE GERMINATION PROTEIN"/>
    <property type="match status" value="1"/>
</dbReference>
<reference evidence="3" key="1">
    <citation type="submission" date="2020-01" db="EMBL/GenBank/DDBJ databases">
        <authorList>
            <person name="Meier V. D."/>
            <person name="Meier V D."/>
        </authorList>
    </citation>
    <scope>NUCLEOTIDE SEQUENCE</scope>
    <source>
        <strain evidence="3">HLG_WM_MAG_07</strain>
    </source>
</reference>
<sequence>MADQGAWQWLTPWYALIPWLFLIGFYLWQRHQVSLEHFWLSARLRFKHPLINQLPESHASLRQYRRQGFVLLWTVVMLSLALAQPVKLGEKLPDLPPERDIVLLVDVSISMRLTDYDIDGKAVSRLAVLKLLISEFVSKTNGERLAVVVFAEHPYVLTPLTHDPALIKAQVMRLTTTLAGRVSALGDAILLALKEAAKQPQRKQIMVLFTDANNSIGQATPTAAAELARAAKIPIYPIAIGSSALEGENAKTGLLYQPVNVAMLASLAQQTGGVAFEATNLETIENALEAISQLQKNEAAPKPYYTQTPLYFWFLLFALLPLLAIQMGHFLTSNKEQQT</sequence>
<gene>
    <name evidence="3" type="ORF">HELGO_WM17393</name>
</gene>
<proteinExistence type="predicted"/>
<keyword evidence="1" id="KW-0472">Membrane</keyword>
<name>A0A6S6TR23_9GAMM</name>
<dbReference type="PROSITE" id="PS50234">
    <property type="entry name" value="VWFA"/>
    <property type="match status" value="1"/>
</dbReference>
<dbReference type="InterPro" id="IPR002035">
    <property type="entry name" value="VWF_A"/>
</dbReference>
<accession>A0A6S6TR23</accession>
<organism evidence="3">
    <name type="scientific">uncultured Thiotrichaceae bacterium</name>
    <dbReference type="NCBI Taxonomy" id="298394"/>
    <lineage>
        <taxon>Bacteria</taxon>
        <taxon>Pseudomonadati</taxon>
        <taxon>Pseudomonadota</taxon>
        <taxon>Gammaproteobacteria</taxon>
        <taxon>Thiotrichales</taxon>
        <taxon>Thiotrichaceae</taxon>
        <taxon>environmental samples</taxon>
    </lineage>
</organism>
<dbReference type="InterPro" id="IPR050768">
    <property type="entry name" value="UPF0353/GerABKA_families"/>
</dbReference>
<feature type="domain" description="VWFA" evidence="2">
    <location>
        <begin position="100"/>
        <end position="291"/>
    </location>
</feature>
<keyword evidence="1" id="KW-0812">Transmembrane</keyword>
<keyword evidence="1" id="KW-1133">Transmembrane helix</keyword>
<feature type="transmembrane region" description="Helical" evidence="1">
    <location>
        <begin position="310"/>
        <end position="331"/>
    </location>
</feature>
<evidence type="ECO:0000313" key="3">
    <source>
        <dbReference type="EMBL" id="CAA6818393.1"/>
    </source>
</evidence>
<dbReference type="Pfam" id="PF13519">
    <property type="entry name" value="VWA_2"/>
    <property type="match status" value="1"/>
</dbReference>